<keyword evidence="3" id="KW-1185">Reference proteome</keyword>
<feature type="region of interest" description="Disordered" evidence="1">
    <location>
        <begin position="382"/>
        <end position="424"/>
    </location>
</feature>
<evidence type="ECO:0000313" key="3">
    <source>
        <dbReference type="Proteomes" id="UP000812287"/>
    </source>
</evidence>
<protein>
    <submittedName>
        <fullName evidence="2">Uncharacterized protein</fullName>
    </submittedName>
</protein>
<dbReference type="RefSeq" id="XP_043042943.1">
    <property type="nucleotide sequence ID" value="XM_043178551.1"/>
</dbReference>
<name>A0A9P7VYB5_9AGAR</name>
<comment type="caution">
    <text evidence="2">The sequence shown here is derived from an EMBL/GenBank/DDBJ whole genome shotgun (WGS) entry which is preliminary data.</text>
</comment>
<feature type="region of interest" description="Disordered" evidence="1">
    <location>
        <begin position="318"/>
        <end position="368"/>
    </location>
</feature>
<reference evidence="2" key="1">
    <citation type="submission" date="2020-11" db="EMBL/GenBank/DDBJ databases">
        <title>Adaptations for nitrogen fixation in a non-lichenized fungal sporocarp promotes dispersal by wood-feeding termites.</title>
        <authorList>
            <consortium name="DOE Joint Genome Institute"/>
            <person name="Koch R.A."/>
            <person name="Yoon G."/>
            <person name="Arayal U."/>
            <person name="Lail K."/>
            <person name="Amirebrahimi M."/>
            <person name="Labutti K."/>
            <person name="Lipzen A."/>
            <person name="Riley R."/>
            <person name="Barry K."/>
            <person name="Henrissat B."/>
            <person name="Grigoriev I.V."/>
            <person name="Herr J.R."/>
            <person name="Aime M.C."/>
        </authorList>
    </citation>
    <scope>NUCLEOTIDE SEQUENCE</scope>
    <source>
        <strain evidence="2">MCA 3950</strain>
    </source>
</reference>
<dbReference type="OrthoDB" id="3040795at2759"/>
<dbReference type="GeneID" id="66100843"/>
<sequence>MPLVYSKPQHTITVKNMDASVDIDYSLVQFVISPLFYPLRFIKLQLHVSSWGISQLHFLKRDTYETRVSLFQADNLGGGDHMLSLVNSAEGGLLQIDYALSFTDNATVTTDTSGVPSSMALSSTSSSGSSDTPPQSSLKAGCCNRSGFSCLHFSSGRHLDCGRIEDVVEHGVKDESFNSSSSNDGPQASWFSRMHSTLSLTKESNPDLRWVVVGSEKKPYSPFARILQRADVISISRPAPAARVPSLNLTSKGSGNPDLPFLIIPSSTPNQRDSFMIPVNDRDRSSRRKIQIPPQAVIVGPSSVSRQETVKVSISDCSRSLNSPKSEKLSKLPRLSKILPPLPASKTGSRGYPSTGTRRPLPVPPYDAERFPRRVERQAAFAGIETVGDAGLRPKQRRDTNSGSPCSHQGSLEDRSGLPVGLHV</sequence>
<evidence type="ECO:0000313" key="2">
    <source>
        <dbReference type="EMBL" id="KAG7449443.1"/>
    </source>
</evidence>
<accession>A0A9P7VYB5</accession>
<dbReference type="Proteomes" id="UP000812287">
    <property type="component" value="Unassembled WGS sequence"/>
</dbReference>
<feature type="region of interest" description="Disordered" evidence="1">
    <location>
        <begin position="111"/>
        <end position="136"/>
    </location>
</feature>
<feature type="compositionally biased region" description="Polar residues" evidence="1">
    <location>
        <begin position="346"/>
        <end position="357"/>
    </location>
</feature>
<organism evidence="2 3">
    <name type="scientific">Guyanagaster necrorhizus</name>
    <dbReference type="NCBI Taxonomy" id="856835"/>
    <lineage>
        <taxon>Eukaryota</taxon>
        <taxon>Fungi</taxon>
        <taxon>Dikarya</taxon>
        <taxon>Basidiomycota</taxon>
        <taxon>Agaricomycotina</taxon>
        <taxon>Agaricomycetes</taxon>
        <taxon>Agaricomycetidae</taxon>
        <taxon>Agaricales</taxon>
        <taxon>Marasmiineae</taxon>
        <taxon>Physalacriaceae</taxon>
        <taxon>Guyanagaster</taxon>
    </lineage>
</organism>
<dbReference type="AlphaFoldDB" id="A0A9P7VYB5"/>
<feature type="compositionally biased region" description="Polar residues" evidence="1">
    <location>
        <begin position="401"/>
        <end position="410"/>
    </location>
</feature>
<dbReference type="EMBL" id="MU250528">
    <property type="protein sequence ID" value="KAG7449443.1"/>
    <property type="molecule type" value="Genomic_DNA"/>
</dbReference>
<gene>
    <name evidence="2" type="ORF">BT62DRAFT_1054433</name>
</gene>
<proteinExistence type="predicted"/>
<feature type="compositionally biased region" description="Low complexity" evidence="1">
    <location>
        <begin position="116"/>
        <end position="136"/>
    </location>
</feature>
<evidence type="ECO:0000256" key="1">
    <source>
        <dbReference type="SAM" id="MobiDB-lite"/>
    </source>
</evidence>